<evidence type="ECO:0008006" key="3">
    <source>
        <dbReference type="Google" id="ProtNLM"/>
    </source>
</evidence>
<dbReference type="Proteomes" id="UP001299409">
    <property type="component" value="Unassembled WGS sequence"/>
</dbReference>
<protein>
    <recommendedName>
        <fullName evidence="3">HNH endonuclease</fullName>
    </recommendedName>
</protein>
<reference evidence="1 2" key="1">
    <citation type="submission" date="2021-10" db="EMBL/GenBank/DDBJ databases">
        <title>Collection of gut derived symbiotic bacterial strains cultured from healthy donors.</title>
        <authorList>
            <person name="Lin H."/>
            <person name="Littmann E."/>
            <person name="Claire K."/>
            <person name="Pamer E."/>
        </authorList>
    </citation>
    <scope>NUCLEOTIDE SEQUENCE [LARGE SCALE GENOMIC DNA]</scope>
    <source>
        <strain evidence="1 2">MSK.17.68</strain>
    </source>
</reference>
<proteinExistence type="predicted"/>
<sequence>MEVYYMNKKIKEIEDTLPKDCCSLCTHLTLDGPDEFFKYEIKCVIKDCTPSPKDYCEYFEPEHNNLNTSDLDNLYLNFLESCLRVRYEDYLNSMYWKLFREQVLYKNHYRCSICHSNENVEVYHLNKKFGRETEDDVILLCSKCLKKDE</sequence>
<evidence type="ECO:0000313" key="2">
    <source>
        <dbReference type="Proteomes" id="UP001299409"/>
    </source>
</evidence>
<accession>A0ABS8CY84</accession>
<dbReference type="RefSeq" id="WP_007287740.1">
    <property type="nucleotide sequence ID" value="NZ_JBCJAJ010000003.1"/>
</dbReference>
<comment type="caution">
    <text evidence="1">The sequence shown here is derived from an EMBL/GenBank/DDBJ whole genome shotgun (WGS) entry which is preliminary data.</text>
</comment>
<name>A0ABS8CY84_9FIRM</name>
<evidence type="ECO:0000313" key="1">
    <source>
        <dbReference type="EMBL" id="MCB5446435.1"/>
    </source>
</evidence>
<keyword evidence="2" id="KW-1185">Reference proteome</keyword>
<dbReference type="EMBL" id="JAJBMB010000008">
    <property type="protein sequence ID" value="MCB5446435.1"/>
    <property type="molecule type" value="Genomic_DNA"/>
</dbReference>
<organism evidence="1 2">
    <name type="scientific">Intestinibacter bartlettii</name>
    <dbReference type="NCBI Taxonomy" id="261299"/>
    <lineage>
        <taxon>Bacteria</taxon>
        <taxon>Bacillati</taxon>
        <taxon>Bacillota</taxon>
        <taxon>Clostridia</taxon>
        <taxon>Peptostreptococcales</taxon>
        <taxon>Peptostreptococcaceae</taxon>
        <taxon>Intestinibacter</taxon>
    </lineage>
</organism>
<gene>
    <name evidence="1" type="ORF">LIP50_09505</name>
</gene>